<dbReference type="EMBL" id="JAUSWJ010000001">
    <property type="protein sequence ID" value="MDQ0518431.1"/>
    <property type="molecule type" value="Genomic_DNA"/>
</dbReference>
<protein>
    <recommendedName>
        <fullName evidence="3">Hemerythrin-like domain-containing protein</fullName>
    </recommendedName>
</protein>
<evidence type="ECO:0000313" key="2">
    <source>
        <dbReference type="Proteomes" id="UP001223743"/>
    </source>
</evidence>
<reference evidence="1 2" key="1">
    <citation type="submission" date="2023-07" db="EMBL/GenBank/DDBJ databases">
        <title>Genomic Encyclopedia of Type Strains, Phase IV (KMG-IV): sequencing the most valuable type-strain genomes for metagenomic binning, comparative biology and taxonomic classification.</title>
        <authorList>
            <person name="Goeker M."/>
        </authorList>
    </citation>
    <scope>NUCLEOTIDE SEQUENCE [LARGE SCALE GENOMIC DNA]</scope>
    <source>
        <strain evidence="1 2">B1-1</strain>
    </source>
</reference>
<organism evidence="1 2">
    <name type="scientific">Kaistia geumhonensis</name>
    <dbReference type="NCBI Taxonomy" id="410839"/>
    <lineage>
        <taxon>Bacteria</taxon>
        <taxon>Pseudomonadati</taxon>
        <taxon>Pseudomonadota</taxon>
        <taxon>Alphaproteobacteria</taxon>
        <taxon>Hyphomicrobiales</taxon>
        <taxon>Kaistiaceae</taxon>
        <taxon>Kaistia</taxon>
    </lineage>
</organism>
<evidence type="ECO:0000313" key="1">
    <source>
        <dbReference type="EMBL" id="MDQ0518431.1"/>
    </source>
</evidence>
<evidence type="ECO:0008006" key="3">
    <source>
        <dbReference type="Google" id="ProtNLM"/>
    </source>
</evidence>
<proteinExistence type="predicted"/>
<dbReference type="RefSeq" id="WP_266283960.1">
    <property type="nucleotide sequence ID" value="NZ_JAPKNF010000004.1"/>
</dbReference>
<accession>A0ABU0MBU2</accession>
<name>A0ABU0MBU2_9HYPH</name>
<sequence length="237" mass="24546">MTSTAMPIPAAMPIPTADDAMIPDLYGPAHDAMRFALADVLAVVALHDETHRGAIAARWSAVARLVDSHARAEAATLLPLIAIAAPRIAAELGATHAALAEAAEAIGESLAALAGASTHDRQRTFRATLVLVRHFVGDCLIHLGNEQDRARPALVDHFPPATLFAARRALLARLDATEACTNLAVIAAGVDRDGACALLRLAALRDGDGFALEAERILSAAIDAAVPMETGAGRLAA</sequence>
<dbReference type="Gene3D" id="1.20.120.520">
    <property type="entry name" value="nmb1532 protein domain like"/>
    <property type="match status" value="1"/>
</dbReference>
<gene>
    <name evidence="1" type="ORF">QO015_004044</name>
</gene>
<comment type="caution">
    <text evidence="1">The sequence shown here is derived from an EMBL/GenBank/DDBJ whole genome shotgun (WGS) entry which is preliminary data.</text>
</comment>
<keyword evidence="2" id="KW-1185">Reference proteome</keyword>
<dbReference type="Proteomes" id="UP001223743">
    <property type="component" value="Unassembled WGS sequence"/>
</dbReference>